<gene>
    <name evidence="7" type="ORF">B1B_14620</name>
</gene>
<dbReference type="InterPro" id="IPR011147">
    <property type="entry name" value="Bifunc_Aspkin/hSer_DH"/>
</dbReference>
<dbReference type="EC" id="2.7.2.4" evidence="1"/>
<dbReference type="FunFam" id="3.30.2130.10:FF:000006">
    <property type="entry name" value="Bifunctional aspartokinase/homoserine dehydrogenase"/>
    <property type="match status" value="1"/>
</dbReference>
<comment type="caution">
    <text evidence="7">The sequence shown here is derived from an EMBL/GenBank/DDBJ whole genome shotgun (WGS) entry which is preliminary data.</text>
</comment>
<dbReference type="EMBL" id="AUZY01009704">
    <property type="protein sequence ID" value="EQD41275.1"/>
    <property type="molecule type" value="Genomic_DNA"/>
</dbReference>
<feature type="non-terminal residue" evidence="7">
    <location>
        <position position="124"/>
    </location>
</feature>
<evidence type="ECO:0000256" key="2">
    <source>
        <dbReference type="ARBA" id="ARBA00022741"/>
    </source>
</evidence>
<dbReference type="InterPro" id="IPR045865">
    <property type="entry name" value="ACT-like_dom_sf"/>
</dbReference>
<keyword evidence="3 7" id="KW-0418">Kinase</keyword>
<dbReference type="AlphaFoldDB" id="T1AH73"/>
<dbReference type="PANTHER" id="PTHR43070:SF5">
    <property type="entry name" value="HOMOSERINE DEHYDROGENASE"/>
    <property type="match status" value="1"/>
</dbReference>
<dbReference type="GO" id="GO:0004412">
    <property type="term" value="F:homoserine dehydrogenase activity"/>
    <property type="evidence" value="ECO:0007669"/>
    <property type="project" value="InterPro"/>
</dbReference>
<dbReference type="Pfam" id="PF22468">
    <property type="entry name" value="ACT_9"/>
    <property type="match status" value="1"/>
</dbReference>
<evidence type="ECO:0000256" key="1">
    <source>
        <dbReference type="ARBA" id="ARBA00013059"/>
    </source>
</evidence>
<dbReference type="GO" id="GO:0009090">
    <property type="term" value="P:homoserine biosynthetic process"/>
    <property type="evidence" value="ECO:0007669"/>
    <property type="project" value="TreeGrafter"/>
</dbReference>
<dbReference type="InterPro" id="IPR002912">
    <property type="entry name" value="ACT_dom"/>
</dbReference>
<protein>
    <recommendedName>
        <fullName evidence="1">aspartate kinase</fullName>
        <ecNumber evidence="1">2.7.2.4</ecNumber>
    </recommendedName>
</protein>
<evidence type="ECO:0000313" key="7">
    <source>
        <dbReference type="EMBL" id="EQD41275.1"/>
    </source>
</evidence>
<keyword evidence="2" id="KW-0547">Nucleotide-binding</keyword>
<keyword evidence="5" id="KW-0521">NADP</keyword>
<dbReference type="PROSITE" id="PS51671">
    <property type="entry name" value="ACT"/>
    <property type="match status" value="1"/>
</dbReference>
<sequence length="124" mass="12968">MIRRAFERELLEGHIQSVEIDPDLAILAVVGDGMAGTPGVAAKVFNALGASGVNVRAIAQGASERNISVVIEGRSTTRALRAAHAGLYLSPHTLSVGIIGPGTVGRVLLDQIASQSARLREQFN</sequence>
<dbReference type="GO" id="GO:0009067">
    <property type="term" value="P:aspartate family amino acid biosynthetic process"/>
    <property type="evidence" value="ECO:0007669"/>
    <property type="project" value="InterPro"/>
</dbReference>
<dbReference type="PANTHER" id="PTHR43070">
    <property type="match status" value="1"/>
</dbReference>
<dbReference type="Gene3D" id="3.40.50.720">
    <property type="entry name" value="NAD(P)-binding Rossmann-like Domain"/>
    <property type="match status" value="1"/>
</dbReference>
<reference evidence="7" key="1">
    <citation type="submission" date="2013-08" db="EMBL/GenBank/DDBJ databases">
        <authorList>
            <person name="Mendez C."/>
            <person name="Richter M."/>
            <person name="Ferrer M."/>
            <person name="Sanchez J."/>
        </authorList>
    </citation>
    <scope>NUCLEOTIDE SEQUENCE</scope>
</reference>
<dbReference type="Gene3D" id="3.30.2130.10">
    <property type="entry name" value="VC0802-like"/>
    <property type="match status" value="1"/>
</dbReference>
<evidence type="ECO:0000259" key="6">
    <source>
        <dbReference type="PROSITE" id="PS51671"/>
    </source>
</evidence>
<dbReference type="GO" id="GO:0004072">
    <property type="term" value="F:aspartate kinase activity"/>
    <property type="evidence" value="ECO:0007669"/>
    <property type="project" value="UniProtKB-EC"/>
</dbReference>
<keyword evidence="4" id="KW-0067">ATP-binding</keyword>
<feature type="domain" description="ACT" evidence="6">
    <location>
        <begin position="29"/>
        <end position="101"/>
    </location>
</feature>
<accession>T1AH73</accession>
<evidence type="ECO:0000256" key="4">
    <source>
        <dbReference type="ARBA" id="ARBA00022840"/>
    </source>
</evidence>
<reference evidence="7" key="2">
    <citation type="journal article" date="2014" name="ISME J.">
        <title>Microbial stratification in low pH oxic and suboxic macroscopic growths along an acid mine drainage.</title>
        <authorList>
            <person name="Mendez-Garcia C."/>
            <person name="Mesa V."/>
            <person name="Sprenger R.R."/>
            <person name="Richter M."/>
            <person name="Diez M.S."/>
            <person name="Solano J."/>
            <person name="Bargiela R."/>
            <person name="Golyshina O.V."/>
            <person name="Manteca A."/>
            <person name="Ramos J.L."/>
            <person name="Gallego J.R."/>
            <person name="Llorente I."/>
            <person name="Martins Dos Santos V.A."/>
            <person name="Jensen O.N."/>
            <person name="Pelaez A.I."/>
            <person name="Sanchez J."/>
            <person name="Ferrer M."/>
        </authorList>
    </citation>
    <scope>NUCLEOTIDE SEQUENCE</scope>
</reference>
<dbReference type="InterPro" id="IPR054352">
    <property type="entry name" value="ACT_Aspartokinase"/>
</dbReference>
<organism evidence="7">
    <name type="scientific">mine drainage metagenome</name>
    <dbReference type="NCBI Taxonomy" id="410659"/>
    <lineage>
        <taxon>unclassified sequences</taxon>
        <taxon>metagenomes</taxon>
        <taxon>ecological metagenomes</taxon>
    </lineage>
</organism>
<evidence type="ECO:0000256" key="5">
    <source>
        <dbReference type="ARBA" id="ARBA00022857"/>
    </source>
</evidence>
<keyword evidence="3 7" id="KW-0808">Transferase</keyword>
<evidence type="ECO:0000256" key="3">
    <source>
        <dbReference type="ARBA" id="ARBA00022777"/>
    </source>
</evidence>
<proteinExistence type="predicted"/>
<dbReference type="GO" id="GO:0005524">
    <property type="term" value="F:ATP binding"/>
    <property type="evidence" value="ECO:0007669"/>
    <property type="project" value="UniProtKB-KW"/>
</dbReference>
<name>T1AH73_9ZZZZ</name>
<dbReference type="SUPFAM" id="SSF55021">
    <property type="entry name" value="ACT-like"/>
    <property type="match status" value="1"/>
</dbReference>